<comment type="caution">
    <text evidence="15">The sequence shown here is derived from an EMBL/GenBank/DDBJ whole genome shotgun (WGS) entry which is preliminary data.</text>
</comment>
<dbReference type="Gene3D" id="1.10.10.160">
    <property type="match status" value="1"/>
</dbReference>
<evidence type="ECO:0000256" key="5">
    <source>
        <dbReference type="ARBA" id="ARBA00022840"/>
    </source>
</evidence>
<proteinExistence type="inferred from homology"/>
<evidence type="ECO:0000256" key="7">
    <source>
        <dbReference type="ARBA" id="ARBA00023235"/>
    </source>
</evidence>
<dbReference type="EMBL" id="NXLQ01000005">
    <property type="protein sequence ID" value="RDU66364.1"/>
    <property type="molecule type" value="Genomic_DNA"/>
</dbReference>
<evidence type="ECO:0000313" key="15">
    <source>
        <dbReference type="EMBL" id="RDU66364.1"/>
    </source>
</evidence>
<dbReference type="EC" id="5.6.2.4" evidence="9"/>
<keyword evidence="6" id="KW-0238">DNA-binding</keyword>
<gene>
    <name evidence="15" type="ORF">CQA53_03855</name>
</gene>
<evidence type="ECO:0000256" key="4">
    <source>
        <dbReference type="ARBA" id="ARBA00022806"/>
    </source>
</evidence>
<dbReference type="Pfam" id="PF00580">
    <property type="entry name" value="UvrD-helicase"/>
    <property type="match status" value="1"/>
</dbReference>
<comment type="catalytic activity">
    <reaction evidence="11">
        <text>ATP + H2O = ADP + phosphate + H(+)</text>
        <dbReference type="Rhea" id="RHEA:13065"/>
        <dbReference type="ChEBI" id="CHEBI:15377"/>
        <dbReference type="ChEBI" id="CHEBI:15378"/>
        <dbReference type="ChEBI" id="CHEBI:30616"/>
        <dbReference type="ChEBI" id="CHEBI:43474"/>
        <dbReference type="ChEBI" id="CHEBI:456216"/>
        <dbReference type="EC" id="5.6.2.4"/>
    </reaction>
</comment>
<accession>A0A3D8IP32</accession>
<evidence type="ECO:0000256" key="12">
    <source>
        <dbReference type="PROSITE-ProRule" id="PRU00560"/>
    </source>
</evidence>
<keyword evidence="2 12" id="KW-0547">Nucleotide-binding</keyword>
<evidence type="ECO:0000256" key="10">
    <source>
        <dbReference type="ARBA" id="ARBA00034923"/>
    </source>
</evidence>
<evidence type="ECO:0000256" key="2">
    <source>
        <dbReference type="ARBA" id="ARBA00022741"/>
    </source>
</evidence>
<dbReference type="InterPro" id="IPR014017">
    <property type="entry name" value="DNA_helicase_UvrD-like_C"/>
</dbReference>
<dbReference type="InterPro" id="IPR027417">
    <property type="entry name" value="P-loop_NTPase"/>
</dbReference>
<keyword evidence="16" id="KW-1185">Reference proteome</keyword>
<evidence type="ECO:0000313" key="16">
    <source>
        <dbReference type="Proteomes" id="UP000256379"/>
    </source>
</evidence>
<keyword evidence="5 12" id="KW-0067">ATP-binding</keyword>
<dbReference type="Gene3D" id="1.10.486.10">
    <property type="entry name" value="PCRA, domain 4"/>
    <property type="match status" value="1"/>
</dbReference>
<comment type="similarity">
    <text evidence="1">Belongs to the helicase family. UvrD subfamily.</text>
</comment>
<dbReference type="PROSITE" id="PS51217">
    <property type="entry name" value="UVRD_HELICASE_CTER"/>
    <property type="match status" value="1"/>
</dbReference>
<comment type="catalytic activity">
    <reaction evidence="8">
        <text>Couples ATP hydrolysis with the unwinding of duplex DNA by translocating in the 3'-5' direction.</text>
        <dbReference type="EC" id="5.6.2.4"/>
    </reaction>
</comment>
<dbReference type="OrthoDB" id="9810135at2"/>
<protein>
    <recommendedName>
        <fullName evidence="9">DNA 3'-5' helicase</fullName>
        <ecNumber evidence="9">5.6.2.4</ecNumber>
    </recommendedName>
    <alternativeName>
        <fullName evidence="10">DNA 3'-5' helicase II</fullName>
    </alternativeName>
</protein>
<dbReference type="PROSITE" id="PS51198">
    <property type="entry name" value="UVRD_HELICASE_ATP_BIND"/>
    <property type="match status" value="1"/>
</dbReference>
<dbReference type="GO" id="GO:0005829">
    <property type="term" value="C:cytosol"/>
    <property type="evidence" value="ECO:0007669"/>
    <property type="project" value="TreeGrafter"/>
</dbReference>
<keyword evidence="4 12" id="KW-0347">Helicase</keyword>
<feature type="binding site" evidence="12">
    <location>
        <begin position="26"/>
        <end position="33"/>
    </location>
    <ligand>
        <name>ATP</name>
        <dbReference type="ChEBI" id="CHEBI:30616"/>
    </ligand>
</feature>
<dbReference type="InterPro" id="IPR000212">
    <property type="entry name" value="DNA_helicase_UvrD/REP"/>
</dbReference>
<dbReference type="SUPFAM" id="SSF52540">
    <property type="entry name" value="P-loop containing nucleoside triphosphate hydrolases"/>
    <property type="match status" value="1"/>
</dbReference>
<keyword evidence="7" id="KW-0413">Isomerase</keyword>
<dbReference type="GO" id="GO:0000725">
    <property type="term" value="P:recombinational repair"/>
    <property type="evidence" value="ECO:0007669"/>
    <property type="project" value="TreeGrafter"/>
</dbReference>
<dbReference type="GO" id="GO:0033202">
    <property type="term" value="C:DNA helicase complex"/>
    <property type="evidence" value="ECO:0007669"/>
    <property type="project" value="TreeGrafter"/>
</dbReference>
<dbReference type="PANTHER" id="PTHR11070:SF2">
    <property type="entry name" value="ATP-DEPENDENT DNA HELICASE SRS2"/>
    <property type="match status" value="1"/>
</dbReference>
<feature type="domain" description="UvrD-like helicase C-terminal" evidence="14">
    <location>
        <begin position="286"/>
        <end position="562"/>
    </location>
</feature>
<dbReference type="InterPro" id="IPR014016">
    <property type="entry name" value="UvrD-like_ATP-bd"/>
</dbReference>
<dbReference type="PANTHER" id="PTHR11070">
    <property type="entry name" value="UVRD / RECB / PCRA DNA HELICASE FAMILY MEMBER"/>
    <property type="match status" value="1"/>
</dbReference>
<feature type="domain" description="UvrD-like helicase ATP-binding" evidence="13">
    <location>
        <begin position="5"/>
        <end position="285"/>
    </location>
</feature>
<organism evidence="15 16">
    <name type="scientific">Helicobacter didelphidarum</name>
    <dbReference type="NCBI Taxonomy" id="2040648"/>
    <lineage>
        <taxon>Bacteria</taxon>
        <taxon>Pseudomonadati</taxon>
        <taxon>Campylobacterota</taxon>
        <taxon>Epsilonproteobacteria</taxon>
        <taxon>Campylobacterales</taxon>
        <taxon>Helicobacteraceae</taxon>
        <taxon>Helicobacter</taxon>
    </lineage>
</organism>
<dbReference type="Proteomes" id="UP000256379">
    <property type="component" value="Unassembled WGS sequence"/>
</dbReference>
<dbReference type="GO" id="GO:0005524">
    <property type="term" value="F:ATP binding"/>
    <property type="evidence" value="ECO:0007669"/>
    <property type="project" value="UniProtKB-UniRule"/>
</dbReference>
<dbReference type="GO" id="GO:0003677">
    <property type="term" value="F:DNA binding"/>
    <property type="evidence" value="ECO:0007669"/>
    <property type="project" value="UniProtKB-KW"/>
</dbReference>
<dbReference type="GO" id="GO:0016887">
    <property type="term" value="F:ATP hydrolysis activity"/>
    <property type="evidence" value="ECO:0007669"/>
    <property type="project" value="RHEA"/>
</dbReference>
<evidence type="ECO:0000256" key="1">
    <source>
        <dbReference type="ARBA" id="ARBA00009922"/>
    </source>
</evidence>
<name>A0A3D8IP32_9HELI</name>
<sequence length="726" mass="84374">MNILDSLNDAQREAATYIDGALLILAGAGSGKTKTLTTRLTYLLCEVGVPPQNTLTLTFTNKAAKEMSERALQLIADSHLQIDTLPLLCTFHKFGLFFLRQHILLLNRSNLFSVIDEDDKKKILKKIKKQFPNILQSPSNLSHEISNYKNDYIATSDFINSLESDNPDFVEIYQQYEEYLLQNNLIDFDDLLLLPYRILQQNQQLREKISQKYQYIMVDEYQDTNNLQVGLLKMLCSTHENLCVVGDDDQSIYSWRGANIRNILEFDKEFSHVKIIKLEQNYRSTKQILNVANNLIAHNKERHDKILKAIRLEGNEVIYFENESDKEEMAKIIESIQKFIENGSKYEDIAILFRLNGLSRNVEECLNRAKIPFKMIGVIRFYERQEIKDCIAYLRLATNPNDNFSFERVINRPKRGIGDKTLQNILTLSKDYDGVYTAYSDGAFNNLKCKAKLDEFFDIIESLRDCILTDPAHIKNIFQKQIKLYHDNEKDIKNESNETESNEERRKNIDEFFTSFDEFIEERAYQDENILQDFLNDITLSSSNDDVGYNSVKCMSVHNSKGLEFKHVFVIGLEDGMFPLRSYEDMFTDRNNFNLAEERRLAYVAFTRAKDTLTLSWAKSRLYRKRSKNLEQSQFLQESGIIKEYKSRKRQAQISKNRYIPQGDSKILSQSMKGEQEKLKKGDCVQHKIFGFGRIESLQGDGENIRATINFGGTKRIILTSFLIKV</sequence>
<evidence type="ECO:0000256" key="8">
    <source>
        <dbReference type="ARBA" id="ARBA00034617"/>
    </source>
</evidence>
<keyword evidence="3 12" id="KW-0378">Hydrolase</keyword>
<evidence type="ECO:0000256" key="11">
    <source>
        <dbReference type="ARBA" id="ARBA00048988"/>
    </source>
</evidence>
<evidence type="ECO:0000259" key="14">
    <source>
        <dbReference type="PROSITE" id="PS51217"/>
    </source>
</evidence>
<dbReference type="GO" id="GO:0043138">
    <property type="term" value="F:3'-5' DNA helicase activity"/>
    <property type="evidence" value="ECO:0007669"/>
    <property type="project" value="UniProtKB-EC"/>
</dbReference>
<dbReference type="Gene3D" id="3.40.50.300">
    <property type="entry name" value="P-loop containing nucleotide triphosphate hydrolases"/>
    <property type="match status" value="2"/>
</dbReference>
<dbReference type="Pfam" id="PF13361">
    <property type="entry name" value="UvrD_C"/>
    <property type="match status" value="1"/>
</dbReference>
<dbReference type="CDD" id="cd17932">
    <property type="entry name" value="DEXQc_UvrD"/>
    <property type="match status" value="1"/>
</dbReference>
<dbReference type="AlphaFoldDB" id="A0A3D8IP32"/>
<evidence type="ECO:0000259" key="13">
    <source>
        <dbReference type="PROSITE" id="PS51198"/>
    </source>
</evidence>
<evidence type="ECO:0000256" key="9">
    <source>
        <dbReference type="ARBA" id="ARBA00034808"/>
    </source>
</evidence>
<evidence type="ECO:0000256" key="3">
    <source>
        <dbReference type="ARBA" id="ARBA00022801"/>
    </source>
</evidence>
<dbReference type="RefSeq" id="WP_115542712.1">
    <property type="nucleotide sequence ID" value="NZ_NXLQ01000005.1"/>
</dbReference>
<evidence type="ECO:0000256" key="6">
    <source>
        <dbReference type="ARBA" id="ARBA00023125"/>
    </source>
</evidence>
<reference evidence="15 16" key="1">
    <citation type="submission" date="2018-04" db="EMBL/GenBank/DDBJ databases">
        <title>Novel Campyloabacter and Helicobacter Species and Strains.</title>
        <authorList>
            <person name="Mannion A.J."/>
            <person name="Shen Z."/>
            <person name="Fox J.G."/>
        </authorList>
    </citation>
    <scope>NUCLEOTIDE SEQUENCE [LARGE SCALE GENOMIC DNA]</scope>
    <source>
        <strain evidence="15 16">MIT 17-337</strain>
    </source>
</reference>
<dbReference type="InterPro" id="IPR013986">
    <property type="entry name" value="DExx_box_DNA_helicase_dom_sf"/>
</dbReference>